<keyword evidence="2" id="KW-1133">Transmembrane helix</keyword>
<keyword evidence="2" id="KW-0812">Transmembrane</keyword>
<protein>
    <recommendedName>
        <fullName evidence="5">Mce-associated membrane protein</fullName>
    </recommendedName>
</protein>
<organism evidence="3 4">
    <name type="scientific">Kribbella ginsengisoli</name>
    <dbReference type="NCBI Taxonomy" id="363865"/>
    <lineage>
        <taxon>Bacteria</taxon>
        <taxon>Bacillati</taxon>
        <taxon>Actinomycetota</taxon>
        <taxon>Actinomycetes</taxon>
        <taxon>Propionibacteriales</taxon>
        <taxon>Kribbellaceae</taxon>
        <taxon>Kribbella</taxon>
    </lineage>
</organism>
<keyword evidence="4" id="KW-1185">Reference proteome</keyword>
<gene>
    <name evidence="3" type="ORF">GCM10022235_28000</name>
</gene>
<name>A0ABP6X0E9_9ACTN</name>
<dbReference type="Proteomes" id="UP001501222">
    <property type="component" value="Unassembled WGS sequence"/>
</dbReference>
<feature type="compositionally biased region" description="Basic and acidic residues" evidence="1">
    <location>
        <begin position="1"/>
        <end position="12"/>
    </location>
</feature>
<evidence type="ECO:0000256" key="2">
    <source>
        <dbReference type="SAM" id="Phobius"/>
    </source>
</evidence>
<feature type="region of interest" description="Disordered" evidence="1">
    <location>
        <begin position="1"/>
        <end position="60"/>
    </location>
</feature>
<evidence type="ECO:0000256" key="1">
    <source>
        <dbReference type="SAM" id="MobiDB-lite"/>
    </source>
</evidence>
<evidence type="ECO:0008006" key="5">
    <source>
        <dbReference type="Google" id="ProtNLM"/>
    </source>
</evidence>
<feature type="region of interest" description="Disordered" evidence="1">
    <location>
        <begin position="114"/>
        <end position="158"/>
    </location>
</feature>
<dbReference type="RefSeq" id="WP_344840780.1">
    <property type="nucleotide sequence ID" value="NZ_BAABAA010000003.1"/>
</dbReference>
<dbReference type="EMBL" id="BAABAA010000003">
    <property type="protein sequence ID" value="GAA3558293.1"/>
    <property type="molecule type" value="Genomic_DNA"/>
</dbReference>
<feature type="transmembrane region" description="Helical" evidence="2">
    <location>
        <begin position="77"/>
        <end position="100"/>
    </location>
</feature>
<proteinExistence type="predicted"/>
<comment type="caution">
    <text evidence="3">The sequence shown here is derived from an EMBL/GenBank/DDBJ whole genome shotgun (WGS) entry which is preliminary data.</text>
</comment>
<feature type="compositionally biased region" description="Low complexity" evidence="1">
    <location>
        <begin position="138"/>
        <end position="147"/>
    </location>
</feature>
<reference evidence="4" key="1">
    <citation type="journal article" date="2019" name="Int. J. Syst. Evol. Microbiol.">
        <title>The Global Catalogue of Microorganisms (GCM) 10K type strain sequencing project: providing services to taxonomists for standard genome sequencing and annotation.</title>
        <authorList>
            <consortium name="The Broad Institute Genomics Platform"/>
            <consortium name="The Broad Institute Genome Sequencing Center for Infectious Disease"/>
            <person name="Wu L."/>
            <person name="Ma J."/>
        </authorList>
    </citation>
    <scope>NUCLEOTIDE SEQUENCE [LARGE SCALE GENOMIC DNA]</scope>
    <source>
        <strain evidence="4">JCM 16928</strain>
    </source>
</reference>
<sequence length="290" mass="31252">MAGRKRDKDPDPRQSGQRPLPPEPDSWRSVINNDYDYPEELDELSGRERRRAKKTWRRDDHAARMAWLRSQRQAEPVSPAAIVVLVVIVMVVILGLGGGLPKILGGGDDDKQPVGLLTPTSRPVPLPTASDTTSTSISEQPTVTPTQSTPPPETRRPPATAIADAVKVIQTWARVFYTRDPAAESYSQLINKTAEYVTPGVGASFAAAGDSTYDALKASNGRSTVVAAVVSAPRADVAPVDTEIRITRLLTVTIQTTGTKPQRFDVPLLITVISEEGKWLISEVSGGTGP</sequence>
<keyword evidence="2" id="KW-0472">Membrane</keyword>
<accession>A0ABP6X0E9</accession>
<evidence type="ECO:0000313" key="4">
    <source>
        <dbReference type="Proteomes" id="UP001501222"/>
    </source>
</evidence>
<evidence type="ECO:0000313" key="3">
    <source>
        <dbReference type="EMBL" id="GAA3558293.1"/>
    </source>
</evidence>